<reference evidence="4 5" key="1">
    <citation type="submission" date="2017-06" db="EMBL/GenBank/DDBJ databases">
        <authorList>
            <person name="Kim H.J."/>
            <person name="Triplett B.A."/>
        </authorList>
    </citation>
    <scope>NUCLEOTIDE SEQUENCE [LARGE SCALE GENOMIC DNA]</scope>
    <source>
        <strain evidence="4 5">DSM 44272</strain>
    </source>
</reference>
<dbReference type="InterPro" id="IPR025889">
    <property type="entry name" value="GSP17M-like_dom"/>
</dbReference>
<evidence type="ECO:0000256" key="2">
    <source>
        <dbReference type="SAM" id="Phobius"/>
    </source>
</evidence>
<feature type="region of interest" description="Disordered" evidence="1">
    <location>
        <begin position="1"/>
        <end position="20"/>
    </location>
</feature>
<dbReference type="EMBL" id="FZNO01000013">
    <property type="protein sequence ID" value="SNR57262.1"/>
    <property type="molecule type" value="Genomic_DNA"/>
</dbReference>
<dbReference type="AlphaFoldDB" id="A0A238XF03"/>
<dbReference type="RefSeq" id="WP_176445546.1">
    <property type="nucleotide sequence ID" value="NZ_FZNO01000013.1"/>
</dbReference>
<accession>A0A238XF03</accession>
<organism evidence="4 5">
    <name type="scientific">Blastococcus mobilis</name>
    <dbReference type="NCBI Taxonomy" id="1938746"/>
    <lineage>
        <taxon>Bacteria</taxon>
        <taxon>Bacillati</taxon>
        <taxon>Actinomycetota</taxon>
        <taxon>Actinomycetes</taxon>
        <taxon>Geodermatophilales</taxon>
        <taxon>Geodermatophilaceae</taxon>
        <taxon>Blastococcus</taxon>
    </lineage>
</organism>
<evidence type="ECO:0000313" key="5">
    <source>
        <dbReference type="Proteomes" id="UP000198403"/>
    </source>
</evidence>
<evidence type="ECO:0000256" key="1">
    <source>
        <dbReference type="SAM" id="MobiDB-lite"/>
    </source>
</evidence>
<sequence>MTTAESATSAATPSTPATPTAQRRLLTLARFPSYAGAQHLVDRLADAKFPVERMRIVGNGIRTVETVTGRMTKGRAALYGAGSGAWFGLFVGLLFGLFAVGPAWIGVVLTTVLLGAAFGAVAGFIAHWATRGVRDFSSVSGLEADEYEVQVDAGLYEDALRLVPTLAM</sequence>
<feature type="transmembrane region" description="Helical" evidence="2">
    <location>
        <begin position="104"/>
        <end position="126"/>
    </location>
</feature>
<protein>
    <recommendedName>
        <fullName evidence="3">General stress protein 17M-like domain-containing protein</fullName>
    </recommendedName>
</protein>
<keyword evidence="2" id="KW-0812">Transmembrane</keyword>
<keyword evidence="5" id="KW-1185">Reference proteome</keyword>
<keyword evidence="2" id="KW-1133">Transmembrane helix</keyword>
<name>A0A238XF03_9ACTN</name>
<feature type="transmembrane region" description="Helical" evidence="2">
    <location>
        <begin position="76"/>
        <end position="98"/>
    </location>
</feature>
<keyword evidence="2" id="KW-0472">Membrane</keyword>
<dbReference type="Pfam" id="PF11181">
    <property type="entry name" value="YflT"/>
    <property type="match status" value="1"/>
</dbReference>
<evidence type="ECO:0000313" key="4">
    <source>
        <dbReference type="EMBL" id="SNR57262.1"/>
    </source>
</evidence>
<dbReference type="Proteomes" id="UP000198403">
    <property type="component" value="Unassembled WGS sequence"/>
</dbReference>
<proteinExistence type="predicted"/>
<evidence type="ECO:0000259" key="3">
    <source>
        <dbReference type="Pfam" id="PF11181"/>
    </source>
</evidence>
<gene>
    <name evidence="4" type="ORF">SAMN06272737_11344</name>
</gene>
<feature type="domain" description="General stress protein 17M-like" evidence="3">
    <location>
        <begin position="28"/>
        <end position="114"/>
    </location>
</feature>